<feature type="region of interest" description="Disordered" evidence="6">
    <location>
        <begin position="601"/>
        <end position="656"/>
    </location>
</feature>
<feature type="transmembrane region" description="Helical" evidence="7">
    <location>
        <begin position="330"/>
        <end position="349"/>
    </location>
</feature>
<keyword evidence="2" id="KW-0813">Transport</keyword>
<feature type="transmembrane region" description="Helical" evidence="7">
    <location>
        <begin position="244"/>
        <end position="263"/>
    </location>
</feature>
<name>A0A1L0BB66_9ASCO</name>
<dbReference type="Pfam" id="PF13520">
    <property type="entry name" value="AA_permease_2"/>
    <property type="match status" value="1"/>
</dbReference>
<dbReference type="GO" id="GO:0022857">
    <property type="term" value="F:transmembrane transporter activity"/>
    <property type="evidence" value="ECO:0007669"/>
    <property type="project" value="InterPro"/>
</dbReference>
<feature type="transmembrane region" description="Helical" evidence="7">
    <location>
        <begin position="82"/>
        <end position="103"/>
    </location>
</feature>
<sequence>MASGISRIRDLAPATILNHILHDADDDEIEHVEHFKYKQDLDRKLTVSSIIGLGFTLMGIPFGLSSTLWILLVDGGNVTMLYGWLIVGFFSICIVLSLCEIIAKFPTAGGVYHFSAILSNEKYSLVSSWFTGWFLLIGNWTYAVSIMFLGSQFILSIFGLKNVYYKEDIMLVLGVYFILLSFVGFVNFKFSRYLEYINRVCIIWSIGSVLLIGTFLMLFAKRKNSIGHILTDFDNTRSGWPDPLAFMIGLQSSSFTLTGYGMLFSMTDEVKNPERNMPKGAISAVVMCVIQGLFFILSILVILPELSVVLDTNPEIMPIDIVFKSATQSYIVSFLLILLLVGTVIFQAIGGLTTASRSTYAFARDGGLPFKNLWVEVGSVEDSVLPKNALFLSMGVCGAFSLLALISPSAFAAFMGASVISLALANGIPIFCLMLNKRRKIKGSAFRLRYFGWLINGISVIWVFLSFFILCLPPVIKNLTWQTMNYASVVFVVLVLTAAVGYKTWGANVFTGPPIDTDYLELHNLEANSRLDNFVVGEEDDTHSTTKNGYQGVSGEQEEGEGLEVEEVSTMEATLSKSTDIELEVTDKEVTVKEVFGHKEEDVVKQDGTDNELNEGSEFNEIKDSGIPKDDFSVQKDDDLNDDLDDDGWDNSDDFDDFEAIDDFDDITEMGTIDKGELSKATAAFKHTAFLPNQSKDVIFDQDDK</sequence>
<evidence type="ECO:0000256" key="4">
    <source>
        <dbReference type="ARBA" id="ARBA00022989"/>
    </source>
</evidence>
<keyword evidence="5 7" id="KW-0472">Membrane</keyword>
<feature type="transmembrane region" description="Helical" evidence="7">
    <location>
        <begin position="448"/>
        <end position="472"/>
    </location>
</feature>
<feature type="transmembrane region" description="Helical" evidence="7">
    <location>
        <begin position="284"/>
        <end position="310"/>
    </location>
</feature>
<feature type="region of interest" description="Disordered" evidence="6">
    <location>
        <begin position="540"/>
        <end position="561"/>
    </location>
</feature>
<dbReference type="GO" id="GO:0016020">
    <property type="term" value="C:membrane"/>
    <property type="evidence" value="ECO:0007669"/>
    <property type="project" value="UniProtKB-SubCell"/>
</dbReference>
<gene>
    <name evidence="8" type="ORF">SAMEA4029009_CIC11G00000001182</name>
</gene>
<comment type="subcellular location">
    <subcellularLocation>
        <location evidence="1">Membrane</location>
        <topology evidence="1">Multi-pass membrane protein</topology>
    </subcellularLocation>
</comment>
<feature type="transmembrane region" description="Helical" evidence="7">
    <location>
        <begin position="169"/>
        <end position="188"/>
    </location>
</feature>
<dbReference type="PANTHER" id="PTHR45649">
    <property type="entry name" value="AMINO-ACID PERMEASE BAT1"/>
    <property type="match status" value="1"/>
</dbReference>
<evidence type="ECO:0000256" key="5">
    <source>
        <dbReference type="ARBA" id="ARBA00023136"/>
    </source>
</evidence>
<evidence type="ECO:0000256" key="2">
    <source>
        <dbReference type="ARBA" id="ARBA00022448"/>
    </source>
</evidence>
<evidence type="ECO:0000256" key="6">
    <source>
        <dbReference type="SAM" id="MobiDB-lite"/>
    </source>
</evidence>
<evidence type="ECO:0000256" key="7">
    <source>
        <dbReference type="SAM" id="Phobius"/>
    </source>
</evidence>
<dbReference type="PANTHER" id="PTHR45649:SF3">
    <property type="entry name" value="POLYAMINE TRANSPORTER TPO5"/>
    <property type="match status" value="1"/>
</dbReference>
<dbReference type="AlphaFoldDB" id="A0A1L0BB66"/>
<proteinExistence type="predicted"/>
<feature type="transmembrane region" description="Helical" evidence="7">
    <location>
        <begin position="412"/>
        <end position="436"/>
    </location>
</feature>
<accession>A0A1L0BB66</accession>
<feature type="compositionally biased region" description="Basic and acidic residues" evidence="6">
    <location>
        <begin position="620"/>
        <end position="638"/>
    </location>
</feature>
<keyword evidence="4 7" id="KW-1133">Transmembrane helix</keyword>
<feature type="transmembrane region" description="Helical" evidence="7">
    <location>
        <begin position="200"/>
        <end position="220"/>
    </location>
</feature>
<feature type="transmembrane region" description="Helical" evidence="7">
    <location>
        <begin position="484"/>
        <end position="502"/>
    </location>
</feature>
<feature type="compositionally biased region" description="Acidic residues" evidence="6">
    <location>
        <begin position="639"/>
        <end position="656"/>
    </location>
</feature>
<reference evidence="8 9" key="1">
    <citation type="submission" date="2016-10" db="EMBL/GenBank/DDBJ databases">
        <authorList>
            <person name="de Groot N.N."/>
        </authorList>
    </citation>
    <scope>NUCLEOTIDE SEQUENCE [LARGE SCALE GENOMIC DNA]</scope>
    <source>
        <strain evidence="8 9">PYCC 4715</strain>
    </source>
</reference>
<evidence type="ECO:0000256" key="3">
    <source>
        <dbReference type="ARBA" id="ARBA00022692"/>
    </source>
</evidence>
<feature type="transmembrane region" description="Helical" evidence="7">
    <location>
        <begin position="389"/>
        <end position="406"/>
    </location>
</feature>
<keyword evidence="3 7" id="KW-0812">Transmembrane</keyword>
<dbReference type="InterPro" id="IPR002293">
    <property type="entry name" value="AA/rel_permease1"/>
</dbReference>
<evidence type="ECO:0000256" key="1">
    <source>
        <dbReference type="ARBA" id="ARBA00004141"/>
    </source>
</evidence>
<dbReference type="Proteomes" id="UP000182259">
    <property type="component" value="Chromosome I"/>
</dbReference>
<organism evidence="8 9">
    <name type="scientific">Sungouiella intermedia</name>
    <dbReference type="NCBI Taxonomy" id="45354"/>
    <lineage>
        <taxon>Eukaryota</taxon>
        <taxon>Fungi</taxon>
        <taxon>Dikarya</taxon>
        <taxon>Ascomycota</taxon>
        <taxon>Saccharomycotina</taxon>
        <taxon>Pichiomycetes</taxon>
        <taxon>Metschnikowiaceae</taxon>
        <taxon>Sungouiella</taxon>
    </lineage>
</organism>
<evidence type="ECO:0000313" key="8">
    <source>
        <dbReference type="EMBL" id="SGZ48876.1"/>
    </source>
</evidence>
<dbReference type="EMBL" id="LT635764">
    <property type="protein sequence ID" value="SGZ48876.1"/>
    <property type="molecule type" value="Genomic_DNA"/>
</dbReference>
<feature type="transmembrane region" description="Helical" evidence="7">
    <location>
        <begin position="45"/>
        <end position="70"/>
    </location>
</feature>
<dbReference type="Gene3D" id="1.20.1740.10">
    <property type="entry name" value="Amino acid/polyamine transporter I"/>
    <property type="match status" value="1"/>
</dbReference>
<protein>
    <submittedName>
        <fullName evidence="8">CIC11C00000001182</fullName>
    </submittedName>
</protein>
<evidence type="ECO:0000313" key="9">
    <source>
        <dbReference type="Proteomes" id="UP000182259"/>
    </source>
</evidence>
<feature type="transmembrane region" description="Helical" evidence="7">
    <location>
        <begin position="123"/>
        <end position="149"/>
    </location>
</feature>